<evidence type="ECO:0000256" key="2">
    <source>
        <dbReference type="ARBA" id="ARBA00022692"/>
    </source>
</evidence>
<feature type="transmembrane region" description="Helical" evidence="5">
    <location>
        <begin position="82"/>
        <end position="102"/>
    </location>
</feature>
<feature type="transmembrane region" description="Helical" evidence="5">
    <location>
        <begin position="250"/>
        <end position="268"/>
    </location>
</feature>
<dbReference type="Proteomes" id="UP000231987">
    <property type="component" value="Unassembled WGS sequence"/>
</dbReference>
<feature type="domain" description="O-antigen ligase-related" evidence="6">
    <location>
        <begin position="214"/>
        <end position="356"/>
    </location>
</feature>
<evidence type="ECO:0000256" key="3">
    <source>
        <dbReference type="ARBA" id="ARBA00022989"/>
    </source>
</evidence>
<dbReference type="PANTHER" id="PTHR37422:SF13">
    <property type="entry name" value="LIPOPOLYSACCHARIDE BIOSYNTHESIS PROTEIN PA4999-RELATED"/>
    <property type="match status" value="1"/>
</dbReference>
<sequence>MSESGLTTAHQFRFASQPSRTNLRLAAIERAVVYLAVFLAPYATFRFSELFFTFSDFFFCLSLFLLLITGRIRSRPLEQTTSIWLCAFTLLFIGIMLGSLFHGSPQRGLIVMGQYLFAYLILMVILIREDPREAYRLAAIFLASVILIDIHGIITFYTVGYVPGEGKGVVTGGKRLATVLRNPNLAAAINALTLPILLFFWSSARLKSYLALPALAIVIVTVVLTSSNSGLFSTALCLAVFIALISTPRLLLRLALGVAIVVGGAALFGSKEMLPKTFQTRVLGALSSGDISEAGTFLSRAALMEEAMHIISEDQIRLVGLGADQFRERSVQSAPVHNIYLLLWVEGGLLALVGWLMFSGVGMLLALAILKVGGDKRALAAVVTTILVFLVIALFNPHMYARYWTMPILLCFGLGLTQLRGVGPTKAQTP</sequence>
<evidence type="ECO:0000256" key="4">
    <source>
        <dbReference type="ARBA" id="ARBA00023136"/>
    </source>
</evidence>
<keyword evidence="7" id="KW-0436">Ligase</keyword>
<evidence type="ECO:0000256" key="5">
    <source>
        <dbReference type="SAM" id="Phobius"/>
    </source>
</evidence>
<dbReference type="InterPro" id="IPR051533">
    <property type="entry name" value="WaaL-like"/>
</dbReference>
<name>A0A2J0Z7M2_RHIML</name>
<keyword evidence="4 5" id="KW-0472">Membrane</keyword>
<feature type="transmembrane region" description="Helical" evidence="5">
    <location>
        <begin position="401"/>
        <end position="419"/>
    </location>
</feature>
<comment type="caution">
    <text evidence="7">The sequence shown here is derived from an EMBL/GenBank/DDBJ whole genome shotgun (WGS) entry which is preliminary data.</text>
</comment>
<dbReference type="EMBL" id="NJGD01000002">
    <property type="protein sequence ID" value="PJR16504.1"/>
    <property type="molecule type" value="Genomic_DNA"/>
</dbReference>
<comment type="subcellular location">
    <subcellularLocation>
        <location evidence="1">Membrane</location>
        <topology evidence="1">Multi-pass membrane protein</topology>
    </subcellularLocation>
</comment>
<accession>A0A2J0Z7M2</accession>
<keyword evidence="3 5" id="KW-1133">Transmembrane helix</keyword>
<feature type="transmembrane region" description="Helical" evidence="5">
    <location>
        <begin position="377"/>
        <end position="395"/>
    </location>
</feature>
<dbReference type="AlphaFoldDB" id="A0A2J0Z7M2"/>
<reference evidence="7 8" key="1">
    <citation type="submission" date="2017-06" db="EMBL/GenBank/DDBJ databases">
        <title>Ensifer strains isolated from leguminous trees and herbs display diverse denitrification phenotypes with some acting as strong N2O sinks.</title>
        <authorList>
            <person name="Woliy K."/>
            <person name="Mania D."/>
            <person name="Bakken L.R."/>
            <person name="Frostegard A."/>
        </authorList>
    </citation>
    <scope>NUCLEOTIDE SEQUENCE [LARGE SCALE GENOMIC DNA]</scope>
    <source>
        <strain evidence="7 8">AC50a</strain>
    </source>
</reference>
<protein>
    <submittedName>
        <fullName evidence="7">Lipid A core--O-antigen ligase</fullName>
    </submittedName>
</protein>
<feature type="transmembrane region" description="Helical" evidence="5">
    <location>
        <begin position="23"/>
        <end position="44"/>
    </location>
</feature>
<evidence type="ECO:0000259" key="6">
    <source>
        <dbReference type="Pfam" id="PF04932"/>
    </source>
</evidence>
<feature type="transmembrane region" description="Helical" evidence="5">
    <location>
        <begin position="182"/>
        <end position="201"/>
    </location>
</feature>
<proteinExistence type="predicted"/>
<dbReference type="PANTHER" id="PTHR37422">
    <property type="entry name" value="TEICHURONIC ACID BIOSYNTHESIS PROTEIN TUAE"/>
    <property type="match status" value="1"/>
</dbReference>
<feature type="transmembrane region" description="Helical" evidence="5">
    <location>
        <begin position="139"/>
        <end position="162"/>
    </location>
</feature>
<dbReference type="GO" id="GO:0016020">
    <property type="term" value="C:membrane"/>
    <property type="evidence" value="ECO:0007669"/>
    <property type="project" value="UniProtKB-SubCell"/>
</dbReference>
<evidence type="ECO:0000313" key="7">
    <source>
        <dbReference type="EMBL" id="PJR16504.1"/>
    </source>
</evidence>
<evidence type="ECO:0000256" key="1">
    <source>
        <dbReference type="ARBA" id="ARBA00004141"/>
    </source>
</evidence>
<feature type="transmembrane region" description="Helical" evidence="5">
    <location>
        <begin position="108"/>
        <end position="127"/>
    </location>
</feature>
<organism evidence="7 8">
    <name type="scientific">Rhizobium meliloti</name>
    <name type="common">Ensifer meliloti</name>
    <name type="synonym">Sinorhizobium meliloti</name>
    <dbReference type="NCBI Taxonomy" id="382"/>
    <lineage>
        <taxon>Bacteria</taxon>
        <taxon>Pseudomonadati</taxon>
        <taxon>Pseudomonadota</taxon>
        <taxon>Alphaproteobacteria</taxon>
        <taxon>Hyphomicrobiales</taxon>
        <taxon>Rhizobiaceae</taxon>
        <taxon>Sinorhizobium/Ensifer group</taxon>
        <taxon>Sinorhizobium</taxon>
    </lineage>
</organism>
<dbReference type="GO" id="GO:0016874">
    <property type="term" value="F:ligase activity"/>
    <property type="evidence" value="ECO:0007669"/>
    <property type="project" value="UniProtKB-KW"/>
</dbReference>
<dbReference type="InterPro" id="IPR007016">
    <property type="entry name" value="O-antigen_ligase-rel_domated"/>
</dbReference>
<feature type="transmembrane region" description="Helical" evidence="5">
    <location>
        <begin position="50"/>
        <end position="70"/>
    </location>
</feature>
<gene>
    <name evidence="7" type="ORF">CEJ86_06945</name>
</gene>
<dbReference type="RefSeq" id="WP_100670533.1">
    <property type="nucleotide sequence ID" value="NZ_NJGD01000002.1"/>
</dbReference>
<keyword evidence="2 5" id="KW-0812">Transmembrane</keyword>
<evidence type="ECO:0000313" key="8">
    <source>
        <dbReference type="Proteomes" id="UP000231987"/>
    </source>
</evidence>
<dbReference type="Pfam" id="PF04932">
    <property type="entry name" value="Wzy_C"/>
    <property type="match status" value="1"/>
</dbReference>
<feature type="transmembrane region" description="Helical" evidence="5">
    <location>
        <begin position="208"/>
        <end position="224"/>
    </location>
</feature>